<dbReference type="Proteomes" id="UP000595362">
    <property type="component" value="Chromosome"/>
</dbReference>
<gene>
    <name evidence="1" type="ORF">HYS17_11965</name>
</gene>
<dbReference type="AlphaFoldDB" id="A0A7T5UI01"/>
<accession>A0A7T5UI01</accession>
<evidence type="ECO:0000313" key="1">
    <source>
        <dbReference type="EMBL" id="QQG36183.1"/>
    </source>
</evidence>
<evidence type="ECO:0000313" key="2">
    <source>
        <dbReference type="Proteomes" id="UP000595362"/>
    </source>
</evidence>
<reference evidence="1 2" key="1">
    <citation type="submission" date="2020-07" db="EMBL/GenBank/DDBJ databases">
        <title>Huge and variable diversity of episymbiotic CPR bacteria and DPANN archaea in groundwater ecosystems.</title>
        <authorList>
            <person name="He C.Y."/>
            <person name="Keren R."/>
            <person name="Whittaker M."/>
            <person name="Farag I.F."/>
            <person name="Doudna J."/>
            <person name="Cate J.H.D."/>
            <person name="Banfield J.F."/>
        </authorList>
    </citation>
    <scope>NUCLEOTIDE SEQUENCE [LARGE SCALE GENOMIC DNA]</scope>
    <source>
        <strain evidence="1">NC_groundwater_70_Ag_B-0.1um_54_66</strain>
    </source>
</reference>
<protein>
    <submittedName>
        <fullName evidence="1">Uncharacterized protein</fullName>
    </submittedName>
</protein>
<sequence>MFAEADLVKLKQGFLRAAESPVADQIISPNLKVAGQPGTKRNVLLVLAEYPELVHMHGCLVGIRSIEEIADADKPRPTADEYVVRLEKLYPSPQ</sequence>
<organism evidence="1 2">
    <name type="scientific">Micavibrio aeruginosavorus</name>
    <dbReference type="NCBI Taxonomy" id="349221"/>
    <lineage>
        <taxon>Bacteria</taxon>
        <taxon>Pseudomonadati</taxon>
        <taxon>Bdellovibrionota</taxon>
        <taxon>Bdellovibrionia</taxon>
        <taxon>Bdellovibrionales</taxon>
        <taxon>Pseudobdellovibrionaceae</taxon>
        <taxon>Micavibrio</taxon>
    </lineage>
</organism>
<proteinExistence type="predicted"/>
<dbReference type="EMBL" id="CP066681">
    <property type="protein sequence ID" value="QQG36183.1"/>
    <property type="molecule type" value="Genomic_DNA"/>
</dbReference>
<name>A0A7T5UI01_9BACT</name>